<dbReference type="PROSITE" id="PS50110">
    <property type="entry name" value="RESPONSE_REGULATORY"/>
    <property type="match status" value="1"/>
</dbReference>
<dbReference type="InterPro" id="IPR001789">
    <property type="entry name" value="Sig_transdc_resp-reg_receiver"/>
</dbReference>
<evidence type="ECO:0000313" key="4">
    <source>
        <dbReference type="EMBL" id="QEE27258.1"/>
    </source>
</evidence>
<dbReference type="GO" id="GO:0003677">
    <property type="term" value="F:DNA binding"/>
    <property type="evidence" value="ECO:0007669"/>
    <property type="project" value="InterPro"/>
</dbReference>
<accession>A0A5B9E5I1</accession>
<sequence>MSLRTLIVDDEPLAVELLGLLLSEHEDIEVVAQCGNGSEAVRYLQSTPIDLLFLDVEMPKMGGFDVVERIGLQQIPPTVFVTAFHEHAVRAFDIHAVDYITKPVNPERLSLALQRVREKIASRTALLTQAQLSAVLEALRNGIQEPAPYLTRFLVKVGEKEVLVPAEKIDWIEAAEYYCCLHAEGHQYMVREPISDLSNKLDPRQFLRIHRSSIVNLNRIREIYREGPFDSSVILFNGQRLKMSKTGRAKLNDLVKV</sequence>
<dbReference type="Proteomes" id="UP000321820">
    <property type="component" value="Chromosome"/>
</dbReference>
<evidence type="ECO:0000313" key="5">
    <source>
        <dbReference type="Proteomes" id="UP000321820"/>
    </source>
</evidence>
<dbReference type="EMBL" id="CP042806">
    <property type="protein sequence ID" value="QEE27258.1"/>
    <property type="molecule type" value="Genomic_DNA"/>
</dbReference>
<dbReference type="SMART" id="SM00448">
    <property type="entry name" value="REC"/>
    <property type="match status" value="1"/>
</dbReference>
<dbReference type="PANTHER" id="PTHR37299:SF1">
    <property type="entry name" value="STAGE 0 SPORULATION PROTEIN A HOMOLOG"/>
    <property type="match status" value="1"/>
</dbReference>
<dbReference type="AlphaFoldDB" id="A0A5B9E5I1"/>
<gene>
    <name evidence="4" type="ORF">FTW19_04075</name>
</gene>
<dbReference type="GO" id="GO:0000156">
    <property type="term" value="F:phosphorelay response regulator activity"/>
    <property type="evidence" value="ECO:0007669"/>
    <property type="project" value="InterPro"/>
</dbReference>
<reference evidence="4 5" key="1">
    <citation type="submission" date="2019-08" db="EMBL/GenBank/DDBJ databases">
        <title>Complete genome sequence of Terriglobus albidus strain ORNL.</title>
        <authorList>
            <person name="Podar M."/>
        </authorList>
    </citation>
    <scope>NUCLEOTIDE SEQUENCE [LARGE SCALE GENOMIC DNA]</scope>
    <source>
        <strain evidence="4 5">ORNL</strain>
    </source>
</reference>
<dbReference type="KEGG" id="talb:FTW19_04075"/>
<feature type="domain" description="HTH LytTR-type" evidence="3">
    <location>
        <begin position="153"/>
        <end position="257"/>
    </location>
</feature>
<dbReference type="PANTHER" id="PTHR37299">
    <property type="entry name" value="TRANSCRIPTIONAL REGULATOR-RELATED"/>
    <property type="match status" value="1"/>
</dbReference>
<feature type="modified residue" description="4-aspartylphosphate" evidence="1">
    <location>
        <position position="55"/>
    </location>
</feature>
<dbReference type="InterPro" id="IPR046947">
    <property type="entry name" value="LytR-like"/>
</dbReference>
<dbReference type="SMART" id="SM00850">
    <property type="entry name" value="LytTR"/>
    <property type="match status" value="1"/>
</dbReference>
<name>A0A5B9E5I1_9BACT</name>
<dbReference type="RefSeq" id="WP_147646451.1">
    <property type="nucleotide sequence ID" value="NZ_CP042806.1"/>
</dbReference>
<dbReference type="Gene3D" id="2.40.50.1020">
    <property type="entry name" value="LytTr DNA-binding domain"/>
    <property type="match status" value="1"/>
</dbReference>
<dbReference type="OrthoDB" id="113975at2"/>
<dbReference type="Gene3D" id="3.40.50.2300">
    <property type="match status" value="1"/>
</dbReference>
<dbReference type="PROSITE" id="PS50930">
    <property type="entry name" value="HTH_LYTTR"/>
    <property type="match status" value="1"/>
</dbReference>
<dbReference type="InterPro" id="IPR011006">
    <property type="entry name" value="CheY-like_superfamily"/>
</dbReference>
<keyword evidence="1" id="KW-0597">Phosphoprotein</keyword>
<proteinExistence type="predicted"/>
<dbReference type="SUPFAM" id="SSF52172">
    <property type="entry name" value="CheY-like"/>
    <property type="match status" value="1"/>
</dbReference>
<organism evidence="4 5">
    <name type="scientific">Terriglobus albidus</name>
    <dbReference type="NCBI Taxonomy" id="1592106"/>
    <lineage>
        <taxon>Bacteria</taxon>
        <taxon>Pseudomonadati</taxon>
        <taxon>Acidobacteriota</taxon>
        <taxon>Terriglobia</taxon>
        <taxon>Terriglobales</taxon>
        <taxon>Acidobacteriaceae</taxon>
        <taxon>Terriglobus</taxon>
    </lineage>
</organism>
<feature type="domain" description="Response regulatory" evidence="2">
    <location>
        <begin position="4"/>
        <end position="117"/>
    </location>
</feature>
<dbReference type="Pfam" id="PF04397">
    <property type="entry name" value="LytTR"/>
    <property type="match status" value="1"/>
</dbReference>
<dbReference type="InterPro" id="IPR007492">
    <property type="entry name" value="LytTR_DNA-bd_dom"/>
</dbReference>
<keyword evidence="5" id="KW-1185">Reference proteome</keyword>
<dbReference type="Pfam" id="PF00072">
    <property type="entry name" value="Response_reg"/>
    <property type="match status" value="1"/>
</dbReference>
<evidence type="ECO:0000259" key="3">
    <source>
        <dbReference type="PROSITE" id="PS50930"/>
    </source>
</evidence>
<evidence type="ECO:0000256" key="1">
    <source>
        <dbReference type="PROSITE-ProRule" id="PRU00169"/>
    </source>
</evidence>
<protein>
    <submittedName>
        <fullName evidence="4">Response regulator transcription factor</fullName>
    </submittedName>
</protein>
<evidence type="ECO:0000259" key="2">
    <source>
        <dbReference type="PROSITE" id="PS50110"/>
    </source>
</evidence>